<dbReference type="Proteomes" id="UP000070444">
    <property type="component" value="Unassembled WGS sequence"/>
</dbReference>
<dbReference type="OrthoDB" id="10254903at2759"/>
<sequence>DNGVLVATKGDQYDVREKGNNNEVRNFGKPVELATRYFNEGADEVRFLNITSFRNSPLNQT</sequence>
<dbReference type="GO" id="GO:0044281">
    <property type="term" value="P:small molecule metabolic process"/>
    <property type="evidence" value="ECO:0007669"/>
    <property type="project" value="UniProtKB-ARBA"/>
</dbReference>
<dbReference type="PANTHER" id="PTHR21235">
    <property type="entry name" value="IMIDAZOLE GLYCEROL PHOSPHATE SYNTHASE SUBUNIT HISF/H IGP SYNTHASE SUBUNIT HISF/H"/>
    <property type="match status" value="1"/>
</dbReference>
<dbReference type="InterPro" id="IPR050064">
    <property type="entry name" value="IGPS_HisA/HisF"/>
</dbReference>
<keyword evidence="2" id="KW-1185">Reference proteome</keyword>
<reference evidence="1 2" key="1">
    <citation type="journal article" date="2015" name="Genome Biol. Evol.">
        <title>Phylogenomic analyses indicate that early fungi evolved digesting cell walls of algal ancestors of land plants.</title>
        <authorList>
            <person name="Chang Y."/>
            <person name="Wang S."/>
            <person name="Sekimoto S."/>
            <person name="Aerts A.L."/>
            <person name="Choi C."/>
            <person name="Clum A."/>
            <person name="LaButti K.M."/>
            <person name="Lindquist E.A."/>
            <person name="Yee Ngan C."/>
            <person name="Ohm R.A."/>
            <person name="Salamov A.A."/>
            <person name="Grigoriev I.V."/>
            <person name="Spatafora J.W."/>
            <person name="Berbee M.L."/>
        </authorList>
    </citation>
    <scope>NUCLEOTIDE SEQUENCE [LARGE SCALE GENOMIC DNA]</scope>
    <source>
        <strain evidence="1 2">NRRL 28638</strain>
    </source>
</reference>
<feature type="non-terminal residue" evidence="1">
    <location>
        <position position="61"/>
    </location>
</feature>
<dbReference type="EMBL" id="KQ964695">
    <property type="protein sequence ID" value="KXN66728.1"/>
    <property type="molecule type" value="Genomic_DNA"/>
</dbReference>
<dbReference type="Gene3D" id="3.20.20.70">
    <property type="entry name" value="Aldolase class I"/>
    <property type="match status" value="1"/>
</dbReference>
<name>A0A137NVI5_CONC2</name>
<evidence type="ECO:0000313" key="1">
    <source>
        <dbReference type="EMBL" id="KXN66728.1"/>
    </source>
</evidence>
<evidence type="ECO:0000313" key="2">
    <source>
        <dbReference type="Proteomes" id="UP000070444"/>
    </source>
</evidence>
<dbReference type="GO" id="GO:0000107">
    <property type="term" value="F:imidazoleglycerol-phosphate synthase activity"/>
    <property type="evidence" value="ECO:0007669"/>
    <property type="project" value="TreeGrafter"/>
</dbReference>
<gene>
    <name evidence="1" type="ORF">CONCODRAFT_28430</name>
</gene>
<protein>
    <submittedName>
        <fullName evidence="1">Uncharacterized protein</fullName>
    </submittedName>
</protein>
<dbReference type="InterPro" id="IPR013785">
    <property type="entry name" value="Aldolase_TIM"/>
</dbReference>
<dbReference type="PANTHER" id="PTHR21235:SF2">
    <property type="entry name" value="IMIDAZOLE GLYCEROL PHOSPHATE SYNTHASE HISHF"/>
    <property type="match status" value="1"/>
</dbReference>
<dbReference type="SUPFAM" id="SSF51366">
    <property type="entry name" value="Ribulose-phoshate binding barrel"/>
    <property type="match status" value="1"/>
</dbReference>
<proteinExistence type="predicted"/>
<organism evidence="1 2">
    <name type="scientific">Conidiobolus coronatus (strain ATCC 28846 / CBS 209.66 / NRRL 28638)</name>
    <name type="common">Delacroixia coronata</name>
    <dbReference type="NCBI Taxonomy" id="796925"/>
    <lineage>
        <taxon>Eukaryota</taxon>
        <taxon>Fungi</taxon>
        <taxon>Fungi incertae sedis</taxon>
        <taxon>Zoopagomycota</taxon>
        <taxon>Entomophthoromycotina</taxon>
        <taxon>Entomophthoromycetes</taxon>
        <taxon>Entomophthorales</taxon>
        <taxon>Ancylistaceae</taxon>
        <taxon>Conidiobolus</taxon>
    </lineage>
</organism>
<feature type="non-terminal residue" evidence="1">
    <location>
        <position position="1"/>
    </location>
</feature>
<dbReference type="InterPro" id="IPR011060">
    <property type="entry name" value="RibuloseP-bd_barrel"/>
</dbReference>
<accession>A0A137NVI5</accession>
<dbReference type="AlphaFoldDB" id="A0A137NVI5"/>
<dbReference type="STRING" id="796925.A0A137NVI5"/>